<evidence type="ECO:0000313" key="1">
    <source>
        <dbReference type="EMBL" id="MCK7614776.1"/>
    </source>
</evidence>
<comment type="caution">
    <text evidence="1">The sequence shown here is derived from an EMBL/GenBank/DDBJ whole genome shotgun (WGS) entry which is preliminary data.</text>
</comment>
<evidence type="ECO:0000313" key="2">
    <source>
        <dbReference type="Proteomes" id="UP001431221"/>
    </source>
</evidence>
<dbReference type="Proteomes" id="UP001431221">
    <property type="component" value="Unassembled WGS sequence"/>
</dbReference>
<organism evidence="1 2">
    <name type="scientific">Roseibium sediminicola</name>
    <dbReference type="NCBI Taxonomy" id="2933272"/>
    <lineage>
        <taxon>Bacteria</taxon>
        <taxon>Pseudomonadati</taxon>
        <taxon>Pseudomonadota</taxon>
        <taxon>Alphaproteobacteria</taxon>
        <taxon>Hyphomicrobiales</taxon>
        <taxon>Stappiaceae</taxon>
        <taxon>Roseibium</taxon>
    </lineage>
</organism>
<protein>
    <submittedName>
        <fullName evidence="1">Uncharacterized protein</fullName>
    </submittedName>
</protein>
<sequence length="313" mass="33189">MTESAQGLEARQLCSPAKWSWSRIVTAMFAGGLAMWVNAAPGQDIAPLQNTVLAIGNCPPWNAQSVEVCKNSADKVMSALAPRLDAGPDKRHLLVNEGASAAALKLKATELANQLTPQDRLIIYANLPLSLAETADPDDAKGYVLELWAEQKPETALQAISEGTFMSASAFAALIHTFPAGEVILVLDTNNPHAIDIDLLARHKVDHKDRPEALVISSGPGQAANYSADRTISLFAKHLAIALNETDGSLLDVVAVAAAGTRQAAIPICAELKGTLAQGDSEATDCAQVPEIHDPEALLERTMLIPHVESNMN</sequence>
<name>A0ABT0GZC1_9HYPH</name>
<dbReference type="RefSeq" id="WP_248157553.1">
    <property type="nucleotide sequence ID" value="NZ_JALNMJ010000018.1"/>
</dbReference>
<accession>A0ABT0GZC1</accession>
<dbReference type="EMBL" id="JALNMJ010000018">
    <property type="protein sequence ID" value="MCK7614776.1"/>
    <property type="molecule type" value="Genomic_DNA"/>
</dbReference>
<gene>
    <name evidence="1" type="ORF">M0H32_21615</name>
</gene>
<reference evidence="1" key="1">
    <citation type="submission" date="2022-04" db="EMBL/GenBank/DDBJ databases">
        <title>Roseibium sp. CAU 1639 isolated from mud.</title>
        <authorList>
            <person name="Kim W."/>
        </authorList>
    </citation>
    <scope>NUCLEOTIDE SEQUENCE</scope>
    <source>
        <strain evidence="1">CAU 1639</strain>
    </source>
</reference>
<proteinExistence type="predicted"/>
<keyword evidence="2" id="KW-1185">Reference proteome</keyword>